<dbReference type="InterPro" id="IPR036291">
    <property type="entry name" value="NAD(P)-bd_dom_sf"/>
</dbReference>
<dbReference type="HOGENOM" id="CLU_968931_0_0_11"/>
<reference evidence="2 3" key="1">
    <citation type="submission" date="2010-10" db="EMBL/GenBank/DDBJ databases">
        <title>Complete sequence of Frankia sp. EuI1c.</title>
        <authorList>
            <consortium name="US DOE Joint Genome Institute"/>
            <person name="Lucas S."/>
            <person name="Copeland A."/>
            <person name="Lapidus A."/>
            <person name="Cheng J.-F."/>
            <person name="Bruce D."/>
            <person name="Goodwin L."/>
            <person name="Pitluck S."/>
            <person name="Chertkov O."/>
            <person name="Detter J.C."/>
            <person name="Han C."/>
            <person name="Tapia R."/>
            <person name="Land M."/>
            <person name="Hauser L."/>
            <person name="Jeffries C."/>
            <person name="Kyrpides N."/>
            <person name="Ivanova N."/>
            <person name="Mikhailova N."/>
            <person name="Beauchemin N."/>
            <person name="Sen A."/>
            <person name="Sur S.A."/>
            <person name="Gtari M."/>
            <person name="Wall L."/>
            <person name="Tisa L."/>
            <person name="Woyke T."/>
        </authorList>
    </citation>
    <scope>NUCLEOTIDE SEQUENCE [LARGE SCALE GENOMIC DNA]</scope>
    <source>
        <strain evidence="3">DSM 45817 / CECT 9037 / EuI1c</strain>
    </source>
</reference>
<dbReference type="KEGG" id="fri:FraEuI1c_4320"/>
<dbReference type="Gene3D" id="3.90.25.10">
    <property type="entry name" value="UDP-galactose 4-epimerase, domain 1"/>
    <property type="match status" value="1"/>
</dbReference>
<dbReference type="InterPro" id="IPR016040">
    <property type="entry name" value="NAD(P)-bd_dom"/>
</dbReference>
<sequence length="287" mass="29711">MTIAVTGGNGEFGRAVLESLPARTSEPLVGTVRDLAKVAPVSGVDYRPGDFDDPVAVRAALSGVDSVLINATFFGADPARRLARVTAALRAAADAGVGRIVLTSWSDLDNATVPAVQDYKDLEAVARSAGPAVTILRMASGLADALARDVVWGRAGGELVAPAARAAATPAAIADLAEAAAAVLAEPAVPTQDDLVHELTGPDQVTWDQLAELAGVPFRAVDDDEYLDYLARFALPPAVTRQLLELFADFRGAWASTPTPTLADLVGHAPTPGTEAVARRVARFPTS</sequence>
<evidence type="ECO:0000259" key="1">
    <source>
        <dbReference type="Pfam" id="PF13460"/>
    </source>
</evidence>
<dbReference type="Pfam" id="PF13460">
    <property type="entry name" value="NAD_binding_10"/>
    <property type="match status" value="1"/>
</dbReference>
<dbReference type="Gene3D" id="3.40.50.720">
    <property type="entry name" value="NAD(P)-binding Rossmann-like Domain"/>
    <property type="match status" value="1"/>
</dbReference>
<keyword evidence="3" id="KW-1185">Reference proteome</keyword>
<dbReference type="PANTHER" id="PTHR47129">
    <property type="entry name" value="QUINONE OXIDOREDUCTASE 2"/>
    <property type="match status" value="1"/>
</dbReference>
<dbReference type="PANTHER" id="PTHR47129:SF1">
    <property type="entry name" value="NMRA-LIKE DOMAIN-CONTAINING PROTEIN"/>
    <property type="match status" value="1"/>
</dbReference>
<feature type="domain" description="NAD(P)-binding" evidence="1">
    <location>
        <begin position="7"/>
        <end position="187"/>
    </location>
</feature>
<dbReference type="AlphaFoldDB" id="E3JC09"/>
<evidence type="ECO:0000313" key="3">
    <source>
        <dbReference type="Proteomes" id="UP000002484"/>
    </source>
</evidence>
<protein>
    <submittedName>
        <fullName evidence="2">NmrA family protein</fullName>
    </submittedName>
</protein>
<dbReference type="SUPFAM" id="SSF51735">
    <property type="entry name" value="NAD(P)-binding Rossmann-fold domains"/>
    <property type="match status" value="1"/>
</dbReference>
<gene>
    <name evidence="2" type="ordered locus">FraEuI1c_4320</name>
</gene>
<dbReference type="Proteomes" id="UP000002484">
    <property type="component" value="Chromosome"/>
</dbReference>
<accession>E3JC09</accession>
<dbReference type="InParanoid" id="E3JC09"/>
<dbReference type="RefSeq" id="WP_013425437.1">
    <property type="nucleotide sequence ID" value="NC_014666.1"/>
</dbReference>
<dbReference type="InterPro" id="IPR052718">
    <property type="entry name" value="NmrA-type_oxidoreductase"/>
</dbReference>
<dbReference type="eggNOG" id="COG0702">
    <property type="taxonomic scope" value="Bacteria"/>
</dbReference>
<dbReference type="EMBL" id="CP002299">
    <property type="protein sequence ID" value="ADP82319.1"/>
    <property type="molecule type" value="Genomic_DNA"/>
</dbReference>
<dbReference type="OrthoDB" id="3174087at2"/>
<name>E3JC09_PSEI1</name>
<evidence type="ECO:0000313" key="2">
    <source>
        <dbReference type="EMBL" id="ADP82319.1"/>
    </source>
</evidence>
<dbReference type="STRING" id="298654.FraEuI1c_4320"/>
<proteinExistence type="predicted"/>
<organism evidence="2 3">
    <name type="scientific">Pseudofrankia inefficax (strain DSM 45817 / CECT 9037 / DDB 130130 / EuI1c)</name>
    <name type="common">Frankia inefficax</name>
    <dbReference type="NCBI Taxonomy" id="298654"/>
    <lineage>
        <taxon>Bacteria</taxon>
        <taxon>Bacillati</taxon>
        <taxon>Actinomycetota</taxon>
        <taxon>Actinomycetes</taxon>
        <taxon>Frankiales</taxon>
        <taxon>Frankiaceae</taxon>
        <taxon>Pseudofrankia</taxon>
    </lineage>
</organism>